<evidence type="ECO:0000313" key="2">
    <source>
        <dbReference type="EMBL" id="MCC2210851.1"/>
    </source>
</evidence>
<evidence type="ECO:0000256" key="1">
    <source>
        <dbReference type="SAM" id="Coils"/>
    </source>
</evidence>
<proteinExistence type="predicted"/>
<keyword evidence="3" id="KW-1185">Reference proteome</keyword>
<dbReference type="RefSeq" id="WP_308456554.1">
    <property type="nucleotide sequence ID" value="NZ_JAJEQM010000011.1"/>
</dbReference>
<dbReference type="EMBL" id="JAJEQM010000011">
    <property type="protein sequence ID" value="MCC2210851.1"/>
    <property type="molecule type" value="Genomic_DNA"/>
</dbReference>
<sequence length="576" mass="65555">MAEAANLSVSITGDASGLINALATAQNALVTLNSSAGKIMSEFDGKNAKINITAVDNTASGVSSARASINSLKDRTVNVTVKYNVQGMPKLADGTQYAKSDLAVVNDERGVSDPRELIEHNGRLMMFSGRDVVVPLSQGDKVYTADETKAIMNGMGIPHYASGKNNEMFEIKKADLNHYKKTNDVSPTEELRLWNELMEQFSYDSEVVKEIQEEIFASQKKIWKEEKKASETALSNYKKHSDAWIKYQAQVNDMGVDEQIESYKRQLYNYNAMVSEMVTSTAYSAEEIKEIWEDFYEYKADVDLKIGKLENEKNYAVYEKWKSDAKNWKNIRDTYDDWDETGDSHIQFYERSIERIQEMYDGGFVGWQEYSDDTMYAVLNLYNAKIEATDALLDKQKEYINNLKEQFSSEEKALGTKWEVEDRNESKSEISHKLSIYKNAVTQKGMDTYKSLQEQMKKIKREEEMYKLQKTHTATLTSLENSYDTVEANKKYLLATIEKNGMNIEKIVKSVNFDVKNMQSVITSLFNQTISAIKSIKVSSNSYSDNRNISIRGDSRDILNALQNRVGLAVSYGNYN</sequence>
<accession>A0AAE3DZR7</accession>
<organism evidence="2 3">
    <name type="scientific">Hominilimicola fabiformis</name>
    <dbReference type="NCBI Taxonomy" id="2885356"/>
    <lineage>
        <taxon>Bacteria</taxon>
        <taxon>Bacillati</taxon>
        <taxon>Bacillota</taxon>
        <taxon>Clostridia</taxon>
        <taxon>Eubacteriales</taxon>
        <taxon>Oscillospiraceae</taxon>
        <taxon>Hominilimicola</taxon>
    </lineage>
</organism>
<dbReference type="Proteomes" id="UP001198242">
    <property type="component" value="Unassembled WGS sequence"/>
</dbReference>
<dbReference type="AlphaFoldDB" id="A0AAE3DZR7"/>
<keyword evidence="1" id="KW-0175">Coiled coil</keyword>
<reference evidence="2 3" key="1">
    <citation type="submission" date="2021-10" db="EMBL/GenBank/DDBJ databases">
        <title>Anaerobic single-cell dispensing facilitates the cultivation of human gut bacteria.</title>
        <authorList>
            <person name="Afrizal A."/>
        </authorList>
    </citation>
    <scope>NUCLEOTIDE SEQUENCE [LARGE SCALE GENOMIC DNA]</scope>
    <source>
        <strain evidence="2 3">CLA-AA-H232</strain>
    </source>
</reference>
<comment type="caution">
    <text evidence="2">The sequence shown here is derived from an EMBL/GenBank/DDBJ whole genome shotgun (WGS) entry which is preliminary data.</text>
</comment>
<gene>
    <name evidence="2" type="ORF">LKE05_08635</name>
</gene>
<evidence type="ECO:0000313" key="3">
    <source>
        <dbReference type="Proteomes" id="UP001198242"/>
    </source>
</evidence>
<feature type="coiled-coil region" evidence="1">
    <location>
        <begin position="386"/>
        <end position="413"/>
    </location>
</feature>
<protein>
    <submittedName>
        <fullName evidence="2">Uncharacterized protein</fullName>
    </submittedName>
</protein>
<name>A0AAE3DZR7_9FIRM</name>